<dbReference type="Pfam" id="PF00005">
    <property type="entry name" value="ABC_tran"/>
    <property type="match status" value="1"/>
</dbReference>
<evidence type="ECO:0000256" key="1">
    <source>
        <dbReference type="ARBA" id="ARBA00004141"/>
    </source>
</evidence>
<evidence type="ECO:0000313" key="13">
    <source>
        <dbReference type="Proteomes" id="UP000789901"/>
    </source>
</evidence>
<protein>
    <submittedName>
        <fullName evidence="12">29420_t:CDS:1</fullName>
    </submittedName>
</protein>
<keyword evidence="13" id="KW-1185">Reference proteome</keyword>
<feature type="non-terminal residue" evidence="12">
    <location>
        <position position="595"/>
    </location>
</feature>
<dbReference type="EMBL" id="CAJVQB010032404">
    <property type="protein sequence ID" value="CAG8818276.1"/>
    <property type="molecule type" value="Genomic_DNA"/>
</dbReference>
<keyword evidence="3" id="KW-0813">Transport</keyword>
<feature type="non-terminal residue" evidence="12">
    <location>
        <position position="1"/>
    </location>
</feature>
<evidence type="ECO:0000256" key="8">
    <source>
        <dbReference type="ARBA" id="ARBA00023136"/>
    </source>
</evidence>
<dbReference type="SUPFAM" id="SSF52540">
    <property type="entry name" value="P-loop containing nucleoside triphosphate hydrolases"/>
    <property type="match status" value="1"/>
</dbReference>
<dbReference type="InterPro" id="IPR027417">
    <property type="entry name" value="P-loop_NTPase"/>
</dbReference>
<keyword evidence="8 9" id="KW-0472">Membrane</keyword>
<dbReference type="PANTHER" id="PTHR24223">
    <property type="entry name" value="ATP-BINDING CASSETTE SUB-FAMILY C"/>
    <property type="match status" value="1"/>
</dbReference>
<dbReference type="SMART" id="SM00382">
    <property type="entry name" value="AAA"/>
    <property type="match status" value="1"/>
</dbReference>
<dbReference type="Gene3D" id="1.20.1560.10">
    <property type="entry name" value="ABC transporter type 1, transmembrane domain"/>
    <property type="match status" value="2"/>
</dbReference>
<evidence type="ECO:0000256" key="6">
    <source>
        <dbReference type="ARBA" id="ARBA00022840"/>
    </source>
</evidence>
<dbReference type="PROSITE" id="PS50929">
    <property type="entry name" value="ABC_TM1F"/>
    <property type="match status" value="2"/>
</dbReference>
<gene>
    <name evidence="12" type="ORF">GMARGA_LOCUS27018</name>
</gene>
<accession>A0ABN7W5Y2</accession>
<feature type="domain" description="ABC transmembrane type-1" evidence="11">
    <location>
        <begin position="79"/>
        <end position="169"/>
    </location>
</feature>
<keyword evidence="7 9" id="KW-1133">Transmembrane helix</keyword>
<feature type="domain" description="ABC transmembrane type-1" evidence="11">
    <location>
        <begin position="175"/>
        <end position="283"/>
    </location>
</feature>
<organism evidence="12 13">
    <name type="scientific">Gigaspora margarita</name>
    <dbReference type="NCBI Taxonomy" id="4874"/>
    <lineage>
        <taxon>Eukaryota</taxon>
        <taxon>Fungi</taxon>
        <taxon>Fungi incertae sedis</taxon>
        <taxon>Mucoromycota</taxon>
        <taxon>Glomeromycotina</taxon>
        <taxon>Glomeromycetes</taxon>
        <taxon>Diversisporales</taxon>
        <taxon>Gigasporaceae</taxon>
        <taxon>Gigaspora</taxon>
    </lineage>
</organism>
<keyword evidence="5" id="KW-0547">Nucleotide-binding</keyword>
<dbReference type="SUPFAM" id="SSF90123">
    <property type="entry name" value="ABC transporter transmembrane region"/>
    <property type="match status" value="1"/>
</dbReference>
<dbReference type="InterPro" id="IPR050173">
    <property type="entry name" value="ABC_transporter_C-like"/>
</dbReference>
<dbReference type="PANTHER" id="PTHR24223:SF456">
    <property type="entry name" value="MULTIDRUG RESISTANCE-ASSOCIATED PROTEIN LETHAL(2)03659"/>
    <property type="match status" value="1"/>
</dbReference>
<dbReference type="Gene3D" id="3.40.50.300">
    <property type="entry name" value="P-loop containing nucleotide triphosphate hydrolases"/>
    <property type="match status" value="1"/>
</dbReference>
<proteinExistence type="inferred from homology"/>
<evidence type="ECO:0000256" key="7">
    <source>
        <dbReference type="ARBA" id="ARBA00022989"/>
    </source>
</evidence>
<sequence>LMRSNRRFAKLTSHKEVNTKNKEMASTRIDTFEEIMEKEPKGQTRPHEFMSKEEQLTGAIANVVYLSYARAAGGIKTILLIFFLLILMQGTDIGNTLWLSYWTSDQFGLSTEFYIIIYCALGVSESVFSTLYCLALYTSILTAAKNLHEKAIQQILRSPIKFFDTTPLGLDSILRSHLYAHFSETLCGLSTIRAYNVQDQFLRNNENFMDQENRAYFLMAATIRWLCVRLGIIASVLIYCASLLSVIQRFEIEPAIIGFVLSHAMSLPDDVIRCVRLFAEVEANMNSVERLVHYSDNLESEAALIIPENQPSLSWPAKGEITIENLTMQYGSENPTVLKDITVHIKASEKVGIVGRTGCGKSTLATSFFRFIEPTSGKVIIDGIDITTIGLKDLRTKITIIPQEPVLFNGTIRSNLDPFNEYDDATLWNALQACLMADKIDQDYCLEPDEKALLPANLLNNSSNPLQTKINLYSLVKECGINFSHGQKQLIALARALLRKSKLIIMDEATANLDHKTDQLIQNIIREMFGKSTIITIAHRLRTVINYDRILVMCDGRIVEDDSPYVLLQNPKSTFREMCKSSNQFDELVELAKKS</sequence>
<dbReference type="CDD" id="cd03244">
    <property type="entry name" value="ABCC_MRP_domain2"/>
    <property type="match status" value="1"/>
</dbReference>
<feature type="transmembrane region" description="Helical" evidence="9">
    <location>
        <begin position="113"/>
        <end position="137"/>
    </location>
</feature>
<dbReference type="PROSITE" id="PS50893">
    <property type="entry name" value="ABC_TRANSPORTER_2"/>
    <property type="match status" value="1"/>
</dbReference>
<evidence type="ECO:0000256" key="4">
    <source>
        <dbReference type="ARBA" id="ARBA00022692"/>
    </source>
</evidence>
<name>A0ABN7W5Y2_GIGMA</name>
<reference evidence="12 13" key="1">
    <citation type="submission" date="2021-06" db="EMBL/GenBank/DDBJ databases">
        <authorList>
            <person name="Kallberg Y."/>
            <person name="Tangrot J."/>
            <person name="Rosling A."/>
        </authorList>
    </citation>
    <scope>NUCLEOTIDE SEQUENCE [LARGE SCALE GENOMIC DNA]</scope>
    <source>
        <strain evidence="12 13">120-4 pot B 10/14</strain>
    </source>
</reference>
<dbReference type="InterPro" id="IPR003593">
    <property type="entry name" value="AAA+_ATPase"/>
</dbReference>
<evidence type="ECO:0000256" key="2">
    <source>
        <dbReference type="ARBA" id="ARBA00009726"/>
    </source>
</evidence>
<evidence type="ECO:0000259" key="11">
    <source>
        <dbReference type="PROSITE" id="PS50929"/>
    </source>
</evidence>
<dbReference type="Pfam" id="PF00664">
    <property type="entry name" value="ABC_membrane"/>
    <property type="match status" value="2"/>
</dbReference>
<dbReference type="InterPro" id="IPR011527">
    <property type="entry name" value="ABC1_TM_dom"/>
</dbReference>
<evidence type="ECO:0000256" key="5">
    <source>
        <dbReference type="ARBA" id="ARBA00022741"/>
    </source>
</evidence>
<feature type="transmembrane region" description="Helical" evidence="9">
    <location>
        <begin position="78"/>
        <end position="101"/>
    </location>
</feature>
<comment type="similarity">
    <text evidence="2">Belongs to the ABC transporter superfamily. ABCC family. Conjugate transporter (TC 3.A.1.208) subfamily.</text>
</comment>
<dbReference type="InterPro" id="IPR036640">
    <property type="entry name" value="ABC1_TM_sf"/>
</dbReference>
<evidence type="ECO:0000256" key="9">
    <source>
        <dbReference type="SAM" id="Phobius"/>
    </source>
</evidence>
<keyword evidence="4 9" id="KW-0812">Transmembrane</keyword>
<dbReference type="PROSITE" id="PS00211">
    <property type="entry name" value="ABC_TRANSPORTER_1"/>
    <property type="match status" value="1"/>
</dbReference>
<dbReference type="InterPro" id="IPR017871">
    <property type="entry name" value="ABC_transporter-like_CS"/>
</dbReference>
<dbReference type="Proteomes" id="UP000789901">
    <property type="component" value="Unassembled WGS sequence"/>
</dbReference>
<evidence type="ECO:0000259" key="10">
    <source>
        <dbReference type="PROSITE" id="PS50893"/>
    </source>
</evidence>
<feature type="domain" description="ABC transporter" evidence="10">
    <location>
        <begin position="321"/>
        <end position="580"/>
    </location>
</feature>
<keyword evidence="6" id="KW-0067">ATP-binding</keyword>
<dbReference type="InterPro" id="IPR003439">
    <property type="entry name" value="ABC_transporter-like_ATP-bd"/>
</dbReference>
<evidence type="ECO:0000313" key="12">
    <source>
        <dbReference type="EMBL" id="CAG8818276.1"/>
    </source>
</evidence>
<feature type="transmembrane region" description="Helical" evidence="9">
    <location>
        <begin position="226"/>
        <end position="247"/>
    </location>
</feature>
<comment type="caution">
    <text evidence="12">The sequence shown here is derived from an EMBL/GenBank/DDBJ whole genome shotgun (WGS) entry which is preliminary data.</text>
</comment>
<evidence type="ECO:0000256" key="3">
    <source>
        <dbReference type="ARBA" id="ARBA00022448"/>
    </source>
</evidence>
<comment type="subcellular location">
    <subcellularLocation>
        <location evidence="1">Membrane</location>
        <topology evidence="1">Multi-pass membrane protein</topology>
    </subcellularLocation>
</comment>